<keyword evidence="2" id="KW-0067">ATP-binding</keyword>
<dbReference type="GO" id="GO:0004714">
    <property type="term" value="F:transmembrane receptor protein tyrosine kinase activity"/>
    <property type="evidence" value="ECO:0007669"/>
    <property type="project" value="TreeGrafter"/>
</dbReference>
<dbReference type="AlphaFoldDB" id="A0A226D8L3"/>
<dbReference type="InterPro" id="IPR017441">
    <property type="entry name" value="Protein_kinase_ATP_BS"/>
</dbReference>
<keyword evidence="6" id="KW-0675">Receptor</keyword>
<evidence type="ECO:0000256" key="1">
    <source>
        <dbReference type="ARBA" id="ARBA00004167"/>
    </source>
</evidence>
<feature type="binding site" evidence="2">
    <location>
        <position position="437"/>
    </location>
    <ligand>
        <name>ATP</name>
        <dbReference type="ChEBI" id="CHEBI:30616"/>
    </ligand>
</feature>
<dbReference type="PANTHER" id="PTHR24416:SF611">
    <property type="entry name" value="TYROSINE-PROTEIN KINASE TRANSMEMBRANE RECEPTOR ROR"/>
    <property type="match status" value="1"/>
</dbReference>
<reference evidence="6 7" key="1">
    <citation type="submission" date="2015-12" db="EMBL/GenBank/DDBJ databases">
        <title>The genome of Folsomia candida.</title>
        <authorList>
            <person name="Faddeeva A."/>
            <person name="Derks M.F."/>
            <person name="Anvar Y."/>
            <person name="Smit S."/>
            <person name="Van Straalen N."/>
            <person name="Roelofs D."/>
        </authorList>
    </citation>
    <scope>NUCLEOTIDE SEQUENCE [LARGE SCALE GENOMIC DNA]</scope>
    <source>
        <strain evidence="6 7">VU population</strain>
        <tissue evidence="6">Whole body</tissue>
    </source>
</reference>
<proteinExistence type="predicted"/>
<dbReference type="Pfam" id="PF14295">
    <property type="entry name" value="PAN_4"/>
    <property type="match status" value="3"/>
</dbReference>
<evidence type="ECO:0000256" key="3">
    <source>
        <dbReference type="SAM" id="Phobius"/>
    </source>
</evidence>
<keyword evidence="3" id="KW-0812">Transmembrane</keyword>
<evidence type="ECO:0000259" key="5">
    <source>
        <dbReference type="SMART" id="SM00219"/>
    </source>
</evidence>
<dbReference type="OrthoDB" id="9976876at2759"/>
<keyword evidence="4" id="KW-0732">Signal</keyword>
<dbReference type="GO" id="GO:0007169">
    <property type="term" value="P:cell surface receptor protein tyrosine kinase signaling pathway"/>
    <property type="evidence" value="ECO:0007669"/>
    <property type="project" value="TreeGrafter"/>
</dbReference>
<feature type="chain" id="PRO_5012036473" evidence="4">
    <location>
        <begin position="19"/>
        <end position="563"/>
    </location>
</feature>
<dbReference type="InterPro" id="IPR020635">
    <property type="entry name" value="Tyr_kinase_cat_dom"/>
</dbReference>
<dbReference type="PROSITE" id="PS00107">
    <property type="entry name" value="PROTEIN_KINASE_ATP"/>
    <property type="match status" value="1"/>
</dbReference>
<sequence>MILFLIFAISLQSPLIFCQETKELNFFNWTDRTSPEDNSTWRWAPHCDLWGNELIAFRCPASFCGRECHAAPACTHFAWEDGNGGTCWLKKGPVNQKPLYKNHNRYFCGFIPNRDTHSVEDYNWTDSRVANTGVKVRWASHCNMAGNDLAVLKTTGADRDSCIRSCLENNFCTHFVTSTNEGGTCWLKGGAVPDPTLTERVVATIFCGFLLLQSGNKHEFGPRSRTLNWQEGGDPLNVRYRWAENCDLWGSDIRNFLTKRDNCGHECSLHKDCTHFAWSNALGGTCWIKRGTVPNHSIRTDSAYICGYVTFRKGEEVQRDKEQGGTNNIWIIWVVIGLLAVTGLLSGTIFGLRQRKISQLLRGLNREDIDEFFLGRPELLARNTSMTNETVAFLPYDRAYEVDIADIEYKADPIGTGNFSVVFLGLIKSRQLPVAVKCSLTTTDAVQFKALLLEIKIMLHIGKHENVVALVRVCTECIQQHTVKLWLQFVQSRAQLKLKSESPNCTWGKEFIDMLQSNGRLEKPKDANIAIYGIMQACWEGNKCNRPNFTTLRVQLEKLLHVG</sequence>
<dbReference type="InterPro" id="IPR011009">
    <property type="entry name" value="Kinase-like_dom_sf"/>
</dbReference>
<dbReference type="GO" id="GO:0005886">
    <property type="term" value="C:plasma membrane"/>
    <property type="evidence" value="ECO:0007669"/>
    <property type="project" value="TreeGrafter"/>
</dbReference>
<comment type="caution">
    <text evidence="6">The sequence shown here is derived from an EMBL/GenBank/DDBJ whole genome shotgun (WGS) entry which is preliminary data.</text>
</comment>
<dbReference type="GO" id="GO:0043235">
    <property type="term" value="C:receptor complex"/>
    <property type="evidence" value="ECO:0007669"/>
    <property type="project" value="TreeGrafter"/>
</dbReference>
<keyword evidence="3" id="KW-0472">Membrane</keyword>
<dbReference type="GO" id="GO:0005524">
    <property type="term" value="F:ATP binding"/>
    <property type="evidence" value="ECO:0007669"/>
    <property type="project" value="UniProtKB-UniRule"/>
</dbReference>
<organism evidence="6 7">
    <name type="scientific">Folsomia candida</name>
    <name type="common">Springtail</name>
    <dbReference type="NCBI Taxonomy" id="158441"/>
    <lineage>
        <taxon>Eukaryota</taxon>
        <taxon>Metazoa</taxon>
        <taxon>Ecdysozoa</taxon>
        <taxon>Arthropoda</taxon>
        <taxon>Hexapoda</taxon>
        <taxon>Collembola</taxon>
        <taxon>Entomobryomorpha</taxon>
        <taxon>Isotomoidea</taxon>
        <taxon>Isotomidae</taxon>
        <taxon>Proisotominae</taxon>
        <taxon>Folsomia</taxon>
    </lineage>
</organism>
<dbReference type="SUPFAM" id="SSF56112">
    <property type="entry name" value="Protein kinase-like (PK-like)"/>
    <property type="match status" value="1"/>
</dbReference>
<dbReference type="EMBL" id="LNIX01000030">
    <property type="protein sequence ID" value="OXA41218.1"/>
    <property type="molecule type" value="Genomic_DNA"/>
</dbReference>
<comment type="subcellular location">
    <subcellularLocation>
        <location evidence="1">Membrane</location>
        <topology evidence="1">Single-pass membrane protein</topology>
    </subcellularLocation>
</comment>
<feature type="domain" description="Tyrosine-protein kinase catalytic" evidence="5">
    <location>
        <begin position="408"/>
        <end position="556"/>
    </location>
</feature>
<feature type="transmembrane region" description="Helical" evidence="3">
    <location>
        <begin position="330"/>
        <end position="352"/>
    </location>
</feature>
<dbReference type="InterPro" id="IPR003609">
    <property type="entry name" value="Pan_app"/>
</dbReference>
<evidence type="ECO:0000256" key="4">
    <source>
        <dbReference type="SAM" id="SignalP"/>
    </source>
</evidence>
<evidence type="ECO:0000313" key="7">
    <source>
        <dbReference type="Proteomes" id="UP000198287"/>
    </source>
</evidence>
<keyword evidence="2" id="KW-0547">Nucleotide-binding</keyword>
<dbReference type="InterPro" id="IPR001245">
    <property type="entry name" value="Ser-Thr/Tyr_kinase_cat_dom"/>
</dbReference>
<dbReference type="Pfam" id="PF07714">
    <property type="entry name" value="PK_Tyr_Ser-Thr"/>
    <property type="match status" value="2"/>
</dbReference>
<dbReference type="Proteomes" id="UP000198287">
    <property type="component" value="Unassembled WGS sequence"/>
</dbReference>
<feature type="signal peptide" evidence="4">
    <location>
        <begin position="1"/>
        <end position="18"/>
    </location>
</feature>
<gene>
    <name evidence="6" type="ORF">Fcan01_24075</name>
</gene>
<keyword evidence="6" id="KW-0808">Transferase</keyword>
<keyword evidence="3" id="KW-1133">Transmembrane helix</keyword>
<dbReference type="PANTHER" id="PTHR24416">
    <property type="entry name" value="TYROSINE-PROTEIN KINASE RECEPTOR"/>
    <property type="match status" value="1"/>
</dbReference>
<accession>A0A226D8L3</accession>
<dbReference type="Gene3D" id="3.30.200.20">
    <property type="entry name" value="Phosphorylase Kinase, domain 1"/>
    <property type="match status" value="1"/>
</dbReference>
<keyword evidence="6" id="KW-0418">Kinase</keyword>
<name>A0A226D8L3_FOLCA</name>
<dbReference type="Gene3D" id="3.50.4.10">
    <property type="entry name" value="Hepatocyte Growth Factor"/>
    <property type="match status" value="1"/>
</dbReference>
<evidence type="ECO:0000313" key="6">
    <source>
        <dbReference type="EMBL" id="OXA41218.1"/>
    </source>
</evidence>
<keyword evidence="7" id="KW-1185">Reference proteome</keyword>
<evidence type="ECO:0000256" key="2">
    <source>
        <dbReference type="PROSITE-ProRule" id="PRU10141"/>
    </source>
</evidence>
<dbReference type="InterPro" id="IPR050122">
    <property type="entry name" value="RTK"/>
</dbReference>
<protein>
    <submittedName>
        <fullName evidence="6">Receptor-like tyrosine-protein kinase kin-16</fullName>
    </submittedName>
</protein>
<dbReference type="SMART" id="SM00219">
    <property type="entry name" value="TyrKc"/>
    <property type="match status" value="1"/>
</dbReference>